<dbReference type="EMBL" id="JBHUFU010000006">
    <property type="protein sequence ID" value="MFD1830422.1"/>
    <property type="molecule type" value="Genomic_DNA"/>
</dbReference>
<evidence type="ECO:0000313" key="2">
    <source>
        <dbReference type="Proteomes" id="UP001597365"/>
    </source>
</evidence>
<comment type="caution">
    <text evidence="1">The sequence shown here is derived from an EMBL/GenBank/DDBJ whole genome shotgun (WGS) entry which is preliminary data.</text>
</comment>
<proteinExistence type="predicted"/>
<gene>
    <name evidence="1" type="ORF">ACFSJS_12200</name>
</gene>
<protein>
    <submittedName>
        <fullName evidence="1">Uncharacterized protein</fullName>
    </submittedName>
</protein>
<name>A0ABW4PJU0_9ACTN</name>
<organism evidence="1 2">
    <name type="scientific">Streptomyces desertarenae</name>
    <dbReference type="NCBI Taxonomy" id="2666184"/>
    <lineage>
        <taxon>Bacteria</taxon>
        <taxon>Bacillati</taxon>
        <taxon>Actinomycetota</taxon>
        <taxon>Actinomycetes</taxon>
        <taxon>Kitasatosporales</taxon>
        <taxon>Streptomycetaceae</taxon>
        <taxon>Streptomyces</taxon>
    </lineage>
</organism>
<accession>A0ABW4PJU0</accession>
<keyword evidence="2" id="KW-1185">Reference proteome</keyword>
<sequence length="56" mass="5822">MPPGQAVMTLELDEPDGAGRTRLTLGQSCGSAEERAVAEQGGALLPDSLTGHFARR</sequence>
<evidence type="ECO:0000313" key="1">
    <source>
        <dbReference type="EMBL" id="MFD1830422.1"/>
    </source>
</evidence>
<dbReference type="Proteomes" id="UP001597365">
    <property type="component" value="Unassembled WGS sequence"/>
</dbReference>
<reference evidence="2" key="1">
    <citation type="journal article" date="2019" name="Int. J. Syst. Evol. Microbiol.">
        <title>The Global Catalogue of Microorganisms (GCM) 10K type strain sequencing project: providing services to taxonomists for standard genome sequencing and annotation.</title>
        <authorList>
            <consortium name="The Broad Institute Genomics Platform"/>
            <consortium name="The Broad Institute Genome Sequencing Center for Infectious Disease"/>
            <person name="Wu L."/>
            <person name="Ma J."/>
        </authorList>
    </citation>
    <scope>NUCLEOTIDE SEQUENCE [LARGE SCALE GENOMIC DNA]</scope>
    <source>
        <strain evidence="2">CGMCC 4.7455</strain>
    </source>
</reference>
<dbReference type="RefSeq" id="WP_380899370.1">
    <property type="nucleotide sequence ID" value="NZ_JBHUFU010000006.1"/>
</dbReference>